<keyword evidence="1" id="KW-0560">Oxidoreductase</keyword>
<dbReference type="PANTHER" id="PTHR30466:SF1">
    <property type="entry name" value="FMN REDUCTASE (NADH) RUTF"/>
    <property type="match status" value="1"/>
</dbReference>
<dbReference type="SMART" id="SM00903">
    <property type="entry name" value="Flavin_Reduct"/>
    <property type="match status" value="1"/>
</dbReference>
<dbReference type="PANTHER" id="PTHR30466">
    <property type="entry name" value="FLAVIN REDUCTASE"/>
    <property type="match status" value="1"/>
</dbReference>
<keyword evidence="4" id="KW-1185">Reference proteome</keyword>
<comment type="caution">
    <text evidence="3">The sequence shown here is derived from an EMBL/GenBank/DDBJ whole genome shotgun (WGS) entry which is preliminary data.</text>
</comment>
<gene>
    <name evidence="3" type="ORF">WDZ17_06545</name>
</gene>
<accession>A0ABU8RIQ8</accession>
<dbReference type="Gene3D" id="2.30.110.10">
    <property type="entry name" value="Electron Transport, Fmn-binding Protein, Chain A"/>
    <property type="match status" value="1"/>
</dbReference>
<protein>
    <submittedName>
        <fullName evidence="3">Flavin reductase family protein</fullName>
    </submittedName>
</protein>
<reference evidence="3 4" key="1">
    <citation type="journal article" date="2017" name="Int. J. Syst. Evol. Microbiol.">
        <title>Pseudokineococcus basanitobsidens sp. nov., isolated from volcanic rock.</title>
        <authorList>
            <person name="Lee D.W."/>
            <person name="Park M.Y."/>
            <person name="Kim J.J."/>
            <person name="Kim B.S."/>
        </authorList>
    </citation>
    <scope>NUCLEOTIDE SEQUENCE [LARGE SCALE GENOMIC DNA]</scope>
    <source>
        <strain evidence="3 4">DSM 103726</strain>
    </source>
</reference>
<organism evidence="3 4">
    <name type="scientific">Pseudokineococcus basanitobsidens</name>
    <dbReference type="NCBI Taxonomy" id="1926649"/>
    <lineage>
        <taxon>Bacteria</taxon>
        <taxon>Bacillati</taxon>
        <taxon>Actinomycetota</taxon>
        <taxon>Actinomycetes</taxon>
        <taxon>Kineosporiales</taxon>
        <taxon>Kineosporiaceae</taxon>
        <taxon>Pseudokineococcus</taxon>
    </lineage>
</organism>
<dbReference type="SUPFAM" id="SSF50475">
    <property type="entry name" value="FMN-binding split barrel"/>
    <property type="match status" value="1"/>
</dbReference>
<evidence type="ECO:0000313" key="3">
    <source>
        <dbReference type="EMBL" id="MEJ5944953.1"/>
    </source>
</evidence>
<feature type="domain" description="Flavin reductase like" evidence="2">
    <location>
        <begin position="10"/>
        <end position="158"/>
    </location>
</feature>
<proteinExistence type="predicted"/>
<dbReference type="Pfam" id="PF01613">
    <property type="entry name" value="Flavin_Reduct"/>
    <property type="match status" value="1"/>
</dbReference>
<evidence type="ECO:0000256" key="1">
    <source>
        <dbReference type="ARBA" id="ARBA00023002"/>
    </source>
</evidence>
<sequence>MDVDDYRRAAGRFASGVCVVSTRQGRHDHAITVSSFASVSLDPVLVLVCVHADARFYDAVEETRTWGLSVLAAAARPAATWLATPGRPVVDQLARVPHRRGPRTGAALLEDSVATLECATEAEHPAGTHVVLVGRVLDVTLAPEHVRPLVHHRGAYAEL</sequence>
<dbReference type="EMBL" id="JBBIAA010000004">
    <property type="protein sequence ID" value="MEJ5944953.1"/>
    <property type="molecule type" value="Genomic_DNA"/>
</dbReference>
<name>A0ABU8RIQ8_9ACTN</name>
<dbReference type="InterPro" id="IPR012349">
    <property type="entry name" value="Split_barrel_FMN-bd"/>
</dbReference>
<evidence type="ECO:0000313" key="4">
    <source>
        <dbReference type="Proteomes" id="UP001387100"/>
    </source>
</evidence>
<dbReference type="InterPro" id="IPR002563">
    <property type="entry name" value="Flavin_Rdtase-like_dom"/>
</dbReference>
<dbReference type="RefSeq" id="WP_339574332.1">
    <property type="nucleotide sequence ID" value="NZ_JBBIAA010000004.1"/>
</dbReference>
<dbReference type="InterPro" id="IPR050268">
    <property type="entry name" value="NADH-dep_flavin_reductase"/>
</dbReference>
<dbReference type="Proteomes" id="UP001387100">
    <property type="component" value="Unassembled WGS sequence"/>
</dbReference>
<evidence type="ECO:0000259" key="2">
    <source>
        <dbReference type="SMART" id="SM00903"/>
    </source>
</evidence>